<dbReference type="GO" id="GO:0010506">
    <property type="term" value="P:regulation of autophagy"/>
    <property type="evidence" value="ECO:0007669"/>
    <property type="project" value="InterPro"/>
</dbReference>
<dbReference type="AlphaFoldDB" id="A0A371DQ08"/>
<dbReference type="GO" id="GO:0000045">
    <property type="term" value="P:autophagosome assembly"/>
    <property type="evidence" value="ECO:0007669"/>
    <property type="project" value="TreeGrafter"/>
</dbReference>
<feature type="binding site" evidence="6">
    <location>
        <position position="52"/>
    </location>
    <ligand>
        <name>ATP</name>
        <dbReference type="ChEBI" id="CHEBI:30616"/>
    </ligand>
</feature>
<dbReference type="EMBL" id="KZ857384">
    <property type="protein sequence ID" value="RDX54588.1"/>
    <property type="molecule type" value="Genomic_DNA"/>
</dbReference>
<dbReference type="PROSITE" id="PS00107">
    <property type="entry name" value="PROTEIN_KINASE_ATP"/>
    <property type="match status" value="1"/>
</dbReference>
<proteinExistence type="inferred from homology"/>
<evidence type="ECO:0000256" key="7">
    <source>
        <dbReference type="RuleBase" id="RU000304"/>
    </source>
</evidence>
<dbReference type="PROSITE" id="PS50011">
    <property type="entry name" value="PROTEIN_KINASE_DOM"/>
    <property type="match status" value="1"/>
</dbReference>
<evidence type="ECO:0000256" key="2">
    <source>
        <dbReference type="ARBA" id="ARBA00022679"/>
    </source>
</evidence>
<dbReference type="Gene3D" id="1.10.510.10">
    <property type="entry name" value="Transferase(Phosphotransferase) domain 1"/>
    <property type="match status" value="1"/>
</dbReference>
<evidence type="ECO:0000256" key="6">
    <source>
        <dbReference type="PROSITE-ProRule" id="PRU10141"/>
    </source>
</evidence>
<evidence type="ECO:0000256" key="1">
    <source>
        <dbReference type="ARBA" id="ARBA00012513"/>
    </source>
</evidence>
<dbReference type="PANTHER" id="PTHR24348">
    <property type="entry name" value="SERINE/THREONINE-PROTEIN KINASE UNC-51-RELATED"/>
    <property type="match status" value="1"/>
</dbReference>
<gene>
    <name evidence="9" type="ORF">OH76DRAFT_1478860</name>
</gene>
<comment type="similarity">
    <text evidence="7">Belongs to the protein kinase superfamily.</text>
</comment>
<evidence type="ECO:0000313" key="9">
    <source>
        <dbReference type="EMBL" id="RDX54588.1"/>
    </source>
</evidence>
<dbReference type="OrthoDB" id="541276at2759"/>
<dbReference type="InterPro" id="IPR017441">
    <property type="entry name" value="Protein_kinase_ATP_BS"/>
</dbReference>
<organism evidence="9 10">
    <name type="scientific">Lentinus brumalis</name>
    <dbReference type="NCBI Taxonomy" id="2498619"/>
    <lineage>
        <taxon>Eukaryota</taxon>
        <taxon>Fungi</taxon>
        <taxon>Dikarya</taxon>
        <taxon>Basidiomycota</taxon>
        <taxon>Agaricomycotina</taxon>
        <taxon>Agaricomycetes</taxon>
        <taxon>Polyporales</taxon>
        <taxon>Polyporaceae</taxon>
        <taxon>Lentinus</taxon>
    </lineage>
</organism>
<keyword evidence="3 6" id="KW-0547">Nucleotide-binding</keyword>
<dbReference type="EC" id="2.7.11.1" evidence="1"/>
<dbReference type="GO" id="GO:0005829">
    <property type="term" value="C:cytosol"/>
    <property type="evidence" value="ECO:0007669"/>
    <property type="project" value="TreeGrafter"/>
</dbReference>
<feature type="domain" description="Protein kinase" evidence="8">
    <location>
        <begin position="21"/>
        <end position="291"/>
    </location>
</feature>
<dbReference type="GO" id="GO:0016020">
    <property type="term" value="C:membrane"/>
    <property type="evidence" value="ECO:0007669"/>
    <property type="project" value="TreeGrafter"/>
</dbReference>
<evidence type="ECO:0000256" key="3">
    <source>
        <dbReference type="ARBA" id="ARBA00022741"/>
    </source>
</evidence>
<dbReference type="SUPFAM" id="SSF56112">
    <property type="entry name" value="Protein kinase-like (PK-like)"/>
    <property type="match status" value="1"/>
</dbReference>
<keyword evidence="2" id="KW-0808">Transferase</keyword>
<protein>
    <recommendedName>
        <fullName evidence="1">non-specific serine/threonine protein kinase</fullName>
        <ecNumber evidence="1">2.7.11.1</ecNumber>
    </recommendedName>
</protein>
<evidence type="ECO:0000313" key="10">
    <source>
        <dbReference type="Proteomes" id="UP000256964"/>
    </source>
</evidence>
<dbReference type="STRING" id="139420.A0A371DQ08"/>
<evidence type="ECO:0000259" key="8">
    <source>
        <dbReference type="PROSITE" id="PS50011"/>
    </source>
</evidence>
<reference evidence="9 10" key="1">
    <citation type="journal article" date="2018" name="Biotechnol. Biofuels">
        <title>Integrative visual omics of the white-rot fungus Polyporus brumalis exposes the biotechnological potential of its oxidative enzymes for delignifying raw plant biomass.</title>
        <authorList>
            <person name="Miyauchi S."/>
            <person name="Rancon A."/>
            <person name="Drula E."/>
            <person name="Hage H."/>
            <person name="Chaduli D."/>
            <person name="Favel A."/>
            <person name="Grisel S."/>
            <person name="Henrissat B."/>
            <person name="Herpoel-Gimbert I."/>
            <person name="Ruiz-Duenas F.J."/>
            <person name="Chevret D."/>
            <person name="Hainaut M."/>
            <person name="Lin J."/>
            <person name="Wang M."/>
            <person name="Pangilinan J."/>
            <person name="Lipzen A."/>
            <person name="Lesage-Meessen L."/>
            <person name="Navarro D."/>
            <person name="Riley R."/>
            <person name="Grigoriev I.V."/>
            <person name="Zhou S."/>
            <person name="Raouche S."/>
            <person name="Rosso M.N."/>
        </authorList>
    </citation>
    <scope>NUCLEOTIDE SEQUENCE [LARGE SCALE GENOMIC DNA]</scope>
    <source>
        <strain evidence="9 10">BRFM 1820</strain>
    </source>
</reference>
<dbReference type="Pfam" id="PF00069">
    <property type="entry name" value="Pkinase"/>
    <property type="match status" value="1"/>
</dbReference>
<dbReference type="SMART" id="SM00220">
    <property type="entry name" value="S_TKc"/>
    <property type="match status" value="1"/>
</dbReference>
<evidence type="ECO:0000256" key="4">
    <source>
        <dbReference type="ARBA" id="ARBA00022777"/>
    </source>
</evidence>
<dbReference type="PANTHER" id="PTHR24348:SF22">
    <property type="entry name" value="NON-SPECIFIC SERINE_THREONINE PROTEIN KINASE"/>
    <property type="match status" value="1"/>
</dbReference>
<keyword evidence="4" id="KW-0418">Kinase</keyword>
<dbReference type="Proteomes" id="UP000256964">
    <property type="component" value="Unassembled WGS sequence"/>
</dbReference>
<dbReference type="InterPro" id="IPR045269">
    <property type="entry name" value="Atg1-like"/>
</dbReference>
<dbReference type="GO" id="GO:0005776">
    <property type="term" value="C:autophagosome"/>
    <property type="evidence" value="ECO:0007669"/>
    <property type="project" value="TreeGrafter"/>
</dbReference>
<keyword evidence="5 6" id="KW-0067">ATP-binding</keyword>
<dbReference type="InterPro" id="IPR000719">
    <property type="entry name" value="Prot_kinase_dom"/>
</dbReference>
<keyword evidence="7" id="KW-0723">Serine/threonine-protein kinase</keyword>
<dbReference type="GO" id="GO:0005524">
    <property type="term" value="F:ATP binding"/>
    <property type="evidence" value="ECO:0007669"/>
    <property type="project" value="UniProtKB-UniRule"/>
</dbReference>
<name>A0A371DQ08_9APHY</name>
<dbReference type="PROSITE" id="PS00108">
    <property type="entry name" value="PROTEIN_KINASE_ST"/>
    <property type="match status" value="1"/>
</dbReference>
<dbReference type="InterPro" id="IPR011009">
    <property type="entry name" value="Kinase-like_dom_sf"/>
</dbReference>
<accession>A0A371DQ08</accession>
<keyword evidence="10" id="KW-1185">Reference proteome</keyword>
<dbReference type="GO" id="GO:0000407">
    <property type="term" value="C:phagophore assembly site"/>
    <property type="evidence" value="ECO:0007669"/>
    <property type="project" value="TreeGrafter"/>
</dbReference>
<sequence>MTLASDTIPSLVGFTIAKNRYKFTRVLGSGSSGLIFLADDRTTSPPTEVAVKCMIKAQTNTRQNFLQQQEIEFHQAMSDHPNVVTLHQVIEESNYLFLVMDYCKRGDFFNYLMHNKHYRGDDTWIKVVFSQILDAIEACHQQGIYHRDIKPENFLVGNDGRLVLTDFGLATTNLWTKTFGAGSALYMSPECIGFDAHKAYNARSNDIWAVGVILLSMVTGHNPWNQASPMDHCYHQYRQDINFLQRHLPISDGANTLLQQIFRREYVRNITLSDIRARIEDIDTLYMDPELVWRGGFHLKSAARSYFGGSSRMKYYFPWVAEEKRVRHESLDGDGLRLYAMGSTPTSDTRCSPSSTVESAGPYTPEMRAQQVSDVDVPPAEFQPGLSSAETCVEELSCDGAQPVPAQPPRKSEQAAVPAFLRRFMDRFALDV</sequence>
<dbReference type="InterPro" id="IPR008271">
    <property type="entry name" value="Ser/Thr_kinase_AS"/>
</dbReference>
<dbReference type="GO" id="GO:0004674">
    <property type="term" value="F:protein serine/threonine kinase activity"/>
    <property type="evidence" value="ECO:0007669"/>
    <property type="project" value="UniProtKB-KW"/>
</dbReference>
<evidence type="ECO:0000256" key="5">
    <source>
        <dbReference type="ARBA" id="ARBA00022840"/>
    </source>
</evidence>